<proteinExistence type="predicted"/>
<dbReference type="EMBL" id="CM000913">
    <property type="protein sequence ID" value="EFG06970.1"/>
    <property type="molecule type" value="Genomic_DNA"/>
</dbReference>
<dbReference type="AlphaFoldDB" id="E2Q4D2"/>
<organism evidence="2 3">
    <name type="scientific">Streptomyces clavuligerus</name>
    <dbReference type="NCBI Taxonomy" id="1901"/>
    <lineage>
        <taxon>Bacteria</taxon>
        <taxon>Bacillati</taxon>
        <taxon>Actinomycetota</taxon>
        <taxon>Actinomycetes</taxon>
        <taxon>Kitasatosporales</taxon>
        <taxon>Streptomycetaceae</taxon>
        <taxon>Streptomyces</taxon>
    </lineage>
</organism>
<dbReference type="eggNOG" id="ENOG5032YRU">
    <property type="taxonomic scope" value="Bacteria"/>
</dbReference>
<dbReference type="Proteomes" id="UP000002357">
    <property type="component" value="Chromosome"/>
</dbReference>
<dbReference type="Pfam" id="PF14117">
    <property type="entry name" value="DUF4287"/>
    <property type="match status" value="1"/>
</dbReference>
<reference evidence="2 3" key="1">
    <citation type="journal article" date="2010" name="Genome Biol. Evol.">
        <title>The sequence of a 1.8-mb bacterial linear plasmid reveals a rich evolutionary reservoir of secondary metabolic pathways.</title>
        <authorList>
            <person name="Medema M.H."/>
            <person name="Trefzer A."/>
            <person name="Kovalchuk A."/>
            <person name="van den Berg M."/>
            <person name="Mueller U."/>
            <person name="Heijne W."/>
            <person name="Wu L."/>
            <person name="Alam M.T."/>
            <person name="Ronning C.M."/>
            <person name="Nierman W.C."/>
            <person name="Bovenberg R.A.L."/>
            <person name="Breitling R."/>
            <person name="Takano E."/>
        </authorList>
    </citation>
    <scope>NUCLEOTIDE SEQUENCE [LARGE SCALE GENOMIC DNA]</scope>
    <source>
        <strain evidence="3">ATCC 27064 / DSM 738 / JCM 4710 / NBRC 13307 / NCIMB 12785 / NRRL 3585 / VKM Ac-602</strain>
    </source>
</reference>
<protein>
    <recommendedName>
        <fullName evidence="4">DUF4287 domain-containing protein</fullName>
    </recommendedName>
</protein>
<evidence type="ECO:0000313" key="3">
    <source>
        <dbReference type="Proteomes" id="UP000002357"/>
    </source>
</evidence>
<evidence type="ECO:0008006" key="4">
    <source>
        <dbReference type="Google" id="ProtNLM"/>
    </source>
</evidence>
<keyword evidence="3" id="KW-1185">Reference proteome</keyword>
<feature type="region of interest" description="Disordered" evidence="1">
    <location>
        <begin position="21"/>
        <end position="48"/>
    </location>
</feature>
<accession>E2Q4D2</accession>
<evidence type="ECO:0000256" key="1">
    <source>
        <dbReference type="SAM" id="MobiDB-lite"/>
    </source>
</evidence>
<name>E2Q4D2_STRCL</name>
<gene>
    <name evidence="2" type="ORF">SCLAV_1897</name>
</gene>
<dbReference type="InterPro" id="IPR025629">
    <property type="entry name" value="DUF4287"/>
</dbReference>
<sequence length="110" mass="12300">MGAGTRPARHRPARWRIRLPHDHAHGENPRIAPRATRGPRAMTEQVKGPASYFPAIEKKYGRPVTEWKELIRSSPLTRHMELVAWLKSEHGLGHGHANALVAHTLAEGEA</sequence>
<evidence type="ECO:0000313" key="2">
    <source>
        <dbReference type="EMBL" id="EFG06970.1"/>
    </source>
</evidence>